<evidence type="ECO:0000256" key="1">
    <source>
        <dbReference type="ARBA" id="ARBA00004613"/>
    </source>
</evidence>
<dbReference type="Proteomes" id="UP001209878">
    <property type="component" value="Unassembled WGS sequence"/>
</dbReference>
<proteinExistence type="predicted"/>
<feature type="compositionally biased region" description="Basic and acidic residues" evidence="4">
    <location>
        <begin position="1"/>
        <end position="15"/>
    </location>
</feature>
<dbReference type="GO" id="GO:0004674">
    <property type="term" value="F:protein serine/threonine kinase activity"/>
    <property type="evidence" value="ECO:0007669"/>
    <property type="project" value="TreeGrafter"/>
</dbReference>
<dbReference type="AlphaFoldDB" id="A0AAD9KU28"/>
<evidence type="ECO:0000256" key="4">
    <source>
        <dbReference type="SAM" id="MobiDB-lite"/>
    </source>
</evidence>
<gene>
    <name evidence="6" type="ORF">NP493_607g01025</name>
</gene>
<dbReference type="InterPro" id="IPR002035">
    <property type="entry name" value="VWF_A"/>
</dbReference>
<dbReference type="GO" id="GO:0005737">
    <property type="term" value="C:cytoplasm"/>
    <property type="evidence" value="ECO:0007669"/>
    <property type="project" value="TreeGrafter"/>
</dbReference>
<reference evidence="6" key="1">
    <citation type="journal article" date="2023" name="Mol. Biol. Evol.">
        <title>Third-Generation Sequencing Reveals the Adaptive Role of the Epigenome in Three Deep-Sea Polychaetes.</title>
        <authorList>
            <person name="Perez M."/>
            <person name="Aroh O."/>
            <person name="Sun Y."/>
            <person name="Lan Y."/>
            <person name="Juniper S.K."/>
            <person name="Young C.R."/>
            <person name="Angers B."/>
            <person name="Qian P.Y."/>
        </authorList>
    </citation>
    <scope>NUCLEOTIDE SEQUENCE</scope>
    <source>
        <strain evidence="6">R07B-5</strain>
    </source>
</reference>
<dbReference type="EMBL" id="JAODUO010000606">
    <property type="protein sequence ID" value="KAK2177332.1"/>
    <property type="molecule type" value="Genomic_DNA"/>
</dbReference>
<evidence type="ECO:0000256" key="2">
    <source>
        <dbReference type="ARBA" id="ARBA00022525"/>
    </source>
</evidence>
<dbReference type="Gene3D" id="3.40.50.410">
    <property type="entry name" value="von Willebrand factor, type A domain"/>
    <property type="match status" value="1"/>
</dbReference>
<organism evidence="6 7">
    <name type="scientific">Ridgeia piscesae</name>
    <name type="common">Tubeworm</name>
    <dbReference type="NCBI Taxonomy" id="27915"/>
    <lineage>
        <taxon>Eukaryota</taxon>
        <taxon>Metazoa</taxon>
        <taxon>Spiralia</taxon>
        <taxon>Lophotrochozoa</taxon>
        <taxon>Annelida</taxon>
        <taxon>Polychaeta</taxon>
        <taxon>Sedentaria</taxon>
        <taxon>Canalipalpata</taxon>
        <taxon>Sabellida</taxon>
        <taxon>Siboglinidae</taxon>
        <taxon>Ridgeia</taxon>
    </lineage>
</organism>
<dbReference type="InterPro" id="IPR036465">
    <property type="entry name" value="vWFA_dom_sf"/>
</dbReference>
<keyword evidence="3" id="KW-0732">Signal</keyword>
<keyword evidence="2" id="KW-0964">Secreted</keyword>
<dbReference type="PANTHER" id="PTHR47763">
    <property type="entry name" value="ALPHA-PROTEIN KINASE VWKA"/>
    <property type="match status" value="1"/>
</dbReference>
<name>A0AAD9KU28_RIDPI</name>
<evidence type="ECO:0000313" key="7">
    <source>
        <dbReference type="Proteomes" id="UP001209878"/>
    </source>
</evidence>
<evidence type="ECO:0000313" key="6">
    <source>
        <dbReference type="EMBL" id="KAK2177332.1"/>
    </source>
</evidence>
<dbReference type="Pfam" id="PF25106">
    <property type="entry name" value="VWA_4"/>
    <property type="match status" value="1"/>
</dbReference>
<dbReference type="PANTHER" id="PTHR47763:SF1">
    <property type="entry name" value="DUF659 DOMAIN-CONTAINING PROTEIN"/>
    <property type="match status" value="1"/>
</dbReference>
<dbReference type="InterPro" id="IPR052969">
    <property type="entry name" value="Thr-specific_kinase-like"/>
</dbReference>
<dbReference type="SUPFAM" id="SSF53300">
    <property type="entry name" value="vWA-like"/>
    <property type="match status" value="1"/>
</dbReference>
<sequence>MDASRQEDGAGKEEGDVAMDQSGDAAPKKTESKNLDLAFAMDCTGSMGSYIHQAQKNIRLIVEEIVSKEKADVCLALVEYRDHPPEDQTFVTRVNDFTSSVRSMKQWLDQCSASGGGDTPEAVADALHQVVKLRWREDSTKICVFIADAPPHGLSSSGDHFPNGCPDGLDPMVVTRELAEKGITLYIAGCEPSITAYKDFFMALAHLTGGQYVPLARADVLAKVIVGGAQEELSLQQLMEEVNQEVIHAAAQADEDIDAEDLTRQVHMKLKSRGFKHTNEKISLISILKEAGFCKYHDGGEKQLHCGPGSK</sequence>
<keyword evidence="7" id="KW-1185">Reference proteome</keyword>
<dbReference type="CDD" id="cd00198">
    <property type="entry name" value="vWFA"/>
    <property type="match status" value="1"/>
</dbReference>
<protein>
    <recommendedName>
        <fullName evidence="5">VWFA domain-containing protein</fullName>
    </recommendedName>
</protein>
<dbReference type="SMART" id="SM00327">
    <property type="entry name" value="VWA"/>
    <property type="match status" value="1"/>
</dbReference>
<feature type="domain" description="VWFA" evidence="5">
    <location>
        <begin position="36"/>
        <end position="242"/>
    </location>
</feature>
<accession>A0AAD9KU28</accession>
<comment type="subcellular location">
    <subcellularLocation>
        <location evidence="1">Secreted</location>
    </subcellularLocation>
</comment>
<evidence type="ECO:0000256" key="3">
    <source>
        <dbReference type="ARBA" id="ARBA00022729"/>
    </source>
</evidence>
<dbReference type="InterPro" id="IPR056861">
    <property type="entry name" value="HMCN1-like_VWA"/>
</dbReference>
<evidence type="ECO:0000259" key="5">
    <source>
        <dbReference type="PROSITE" id="PS50234"/>
    </source>
</evidence>
<feature type="region of interest" description="Disordered" evidence="4">
    <location>
        <begin position="1"/>
        <end position="30"/>
    </location>
</feature>
<comment type="caution">
    <text evidence="6">The sequence shown here is derived from an EMBL/GenBank/DDBJ whole genome shotgun (WGS) entry which is preliminary data.</text>
</comment>
<dbReference type="PROSITE" id="PS50234">
    <property type="entry name" value="VWFA"/>
    <property type="match status" value="1"/>
</dbReference>